<reference evidence="2 3" key="1">
    <citation type="submission" date="2021-02" db="EMBL/GenBank/DDBJ databases">
        <authorList>
            <person name="Han P."/>
        </authorList>
    </citation>
    <scope>NUCLEOTIDE SEQUENCE [LARGE SCALE GENOMIC DNA]</scope>
    <source>
        <strain evidence="2">Candidatus Nitrospira sp. ZN2</strain>
    </source>
</reference>
<keyword evidence="1" id="KW-1133">Transmembrane helix</keyword>
<feature type="transmembrane region" description="Helical" evidence="1">
    <location>
        <begin position="141"/>
        <end position="165"/>
    </location>
</feature>
<accession>A0ABM8QRP3</accession>
<comment type="caution">
    <text evidence="2">The sequence shown here is derived from an EMBL/GenBank/DDBJ whole genome shotgun (WGS) entry which is preliminary data.</text>
</comment>
<sequence>MLAEASAQEGFTARPTSLPTSSFMNPVCSFLPRFALIFIFLTAPLSGCTTFDGLKQIRHLPKTAEAINYDPKNPDFFYDQSVRAYRRMSKQQQNGQPHLEAVVRDTLGKKVRQEEELLALSDTGLSRTFGPSRTAVMGGGFLLGVGIFVAQVILLFPCALALGVVGEVLGIPALPVSSHLETVYLEEAQRAYDRGREQLAAGSPESALASWDHAEQLMPSLQALSDMNFWRGQAFDSLSEPRSALLAYSTFLDYSESSLPSYFKANFADDPTWEWKADHAESRIADLSRRLARNGSLVTFSSEQREERP</sequence>
<protein>
    <recommendedName>
        <fullName evidence="4">Lipoprotein</fullName>
    </recommendedName>
</protein>
<dbReference type="EMBL" id="CAJNBJ010000001">
    <property type="protein sequence ID" value="CAE6711630.1"/>
    <property type="molecule type" value="Genomic_DNA"/>
</dbReference>
<keyword evidence="1" id="KW-0812">Transmembrane</keyword>
<feature type="transmembrane region" description="Helical" evidence="1">
    <location>
        <begin position="34"/>
        <end position="54"/>
    </location>
</feature>
<name>A0ABM8QRP3_9BACT</name>
<keyword evidence="1" id="KW-0472">Membrane</keyword>
<evidence type="ECO:0000313" key="2">
    <source>
        <dbReference type="EMBL" id="CAE6711630.1"/>
    </source>
</evidence>
<gene>
    <name evidence="2" type="ORF">NSPZN2_11245</name>
</gene>
<dbReference type="Proteomes" id="UP000675880">
    <property type="component" value="Unassembled WGS sequence"/>
</dbReference>
<keyword evidence="3" id="KW-1185">Reference proteome</keyword>
<organism evidence="2 3">
    <name type="scientific">Nitrospira defluvii</name>
    <dbReference type="NCBI Taxonomy" id="330214"/>
    <lineage>
        <taxon>Bacteria</taxon>
        <taxon>Pseudomonadati</taxon>
        <taxon>Nitrospirota</taxon>
        <taxon>Nitrospiria</taxon>
        <taxon>Nitrospirales</taxon>
        <taxon>Nitrospiraceae</taxon>
        <taxon>Nitrospira</taxon>
    </lineage>
</organism>
<evidence type="ECO:0008006" key="4">
    <source>
        <dbReference type="Google" id="ProtNLM"/>
    </source>
</evidence>
<evidence type="ECO:0000256" key="1">
    <source>
        <dbReference type="SAM" id="Phobius"/>
    </source>
</evidence>
<proteinExistence type="predicted"/>
<evidence type="ECO:0000313" key="3">
    <source>
        <dbReference type="Proteomes" id="UP000675880"/>
    </source>
</evidence>